<evidence type="ECO:0000256" key="3">
    <source>
        <dbReference type="ARBA" id="ARBA00022737"/>
    </source>
</evidence>
<organism evidence="7 8">
    <name type="scientific">Pragia fontium DSM 5563 = ATCC 49100</name>
    <dbReference type="NCBI Taxonomy" id="1122977"/>
    <lineage>
        <taxon>Bacteria</taxon>
        <taxon>Pseudomonadati</taxon>
        <taxon>Pseudomonadota</taxon>
        <taxon>Gammaproteobacteria</taxon>
        <taxon>Enterobacterales</taxon>
        <taxon>Budviciaceae</taxon>
        <taxon>Pragia</taxon>
    </lineage>
</organism>
<evidence type="ECO:0000256" key="5">
    <source>
        <dbReference type="ARBA" id="ARBA00023014"/>
    </source>
</evidence>
<dbReference type="EMBL" id="FOLW01000002">
    <property type="protein sequence ID" value="SFC40390.1"/>
    <property type="molecule type" value="Genomic_DNA"/>
</dbReference>
<feature type="domain" description="4Fe-4S ferredoxin-type" evidence="6">
    <location>
        <begin position="6"/>
        <end position="36"/>
    </location>
</feature>
<dbReference type="PANTHER" id="PTHR43177:SF3">
    <property type="entry name" value="PROTEIN NRFC HOMOLOG"/>
    <property type="match status" value="1"/>
</dbReference>
<dbReference type="Pfam" id="PF12797">
    <property type="entry name" value="Fer4_2"/>
    <property type="match status" value="1"/>
</dbReference>
<protein>
    <submittedName>
        <fullName evidence="7">Thiosulfate reductase electron transport protein</fullName>
    </submittedName>
</protein>
<name>A0AAJ4W922_9GAMM</name>
<keyword evidence="1" id="KW-0004">4Fe-4S</keyword>
<dbReference type="PROSITE" id="PS51379">
    <property type="entry name" value="4FE4S_FER_2"/>
    <property type="match status" value="3"/>
</dbReference>
<evidence type="ECO:0000313" key="8">
    <source>
        <dbReference type="Proteomes" id="UP000226420"/>
    </source>
</evidence>
<feature type="domain" description="4Fe-4S ferredoxin-type" evidence="6">
    <location>
        <begin position="52"/>
        <end position="83"/>
    </location>
</feature>
<dbReference type="InterPro" id="IPR017896">
    <property type="entry name" value="4Fe4S_Fe-S-bd"/>
</dbReference>
<keyword evidence="2" id="KW-0479">Metal-binding</keyword>
<reference evidence="7 8" key="1">
    <citation type="submission" date="2016-10" db="EMBL/GenBank/DDBJ databases">
        <authorList>
            <person name="Varghese N."/>
            <person name="Submissions S."/>
        </authorList>
    </citation>
    <scope>NUCLEOTIDE SEQUENCE [LARGE SCALE GENOMIC DNA]</scope>
    <source>
        <strain evidence="7 8">DSM 5563</strain>
    </source>
</reference>
<dbReference type="GO" id="GO:0051539">
    <property type="term" value="F:4 iron, 4 sulfur cluster binding"/>
    <property type="evidence" value="ECO:0007669"/>
    <property type="project" value="UniProtKB-KW"/>
</dbReference>
<accession>A0AAJ4W922</accession>
<dbReference type="FunFam" id="3.30.70.20:FF:000014">
    <property type="entry name" value="Cytochrome c nitrite reductase, Fe-S protein"/>
    <property type="match status" value="1"/>
</dbReference>
<dbReference type="PANTHER" id="PTHR43177">
    <property type="entry name" value="PROTEIN NRFC"/>
    <property type="match status" value="1"/>
</dbReference>
<keyword evidence="3" id="KW-0677">Repeat</keyword>
<sequence>MNMNHYVMLHDEKRCIGCQACTVACKVINDIPEGYSRLQVQIRGPEESKQGMHFQFFRVSCQHCEDAPCVSACPTGASYRDENGIVQVDNKKCIGCDYCIAACPYQVRYLNPQTLAADKCNFCSDSRLSQGLEPACVSVCPTDALHFGRANQPEVQRWIQQYDAYQYQLDKVGKPSLFRRREIHQETKYE</sequence>
<dbReference type="RefSeq" id="WP_074821001.1">
    <property type="nucleotide sequence ID" value="NZ_FOLW01000002.1"/>
</dbReference>
<evidence type="ECO:0000256" key="2">
    <source>
        <dbReference type="ARBA" id="ARBA00022723"/>
    </source>
</evidence>
<evidence type="ECO:0000256" key="1">
    <source>
        <dbReference type="ARBA" id="ARBA00022485"/>
    </source>
</evidence>
<evidence type="ECO:0000313" key="7">
    <source>
        <dbReference type="EMBL" id="SFC40390.1"/>
    </source>
</evidence>
<dbReference type="GO" id="GO:0046872">
    <property type="term" value="F:metal ion binding"/>
    <property type="evidence" value="ECO:0007669"/>
    <property type="project" value="UniProtKB-KW"/>
</dbReference>
<dbReference type="SUPFAM" id="SSF54862">
    <property type="entry name" value="4Fe-4S ferredoxins"/>
    <property type="match status" value="1"/>
</dbReference>
<dbReference type="CDD" id="cd10551">
    <property type="entry name" value="PsrB"/>
    <property type="match status" value="1"/>
</dbReference>
<gene>
    <name evidence="7" type="ORF">SAMN02745723_102278</name>
</gene>
<dbReference type="PROSITE" id="PS00198">
    <property type="entry name" value="4FE4S_FER_1"/>
    <property type="match status" value="1"/>
</dbReference>
<keyword evidence="5" id="KW-0411">Iron-sulfur</keyword>
<evidence type="ECO:0000259" key="6">
    <source>
        <dbReference type="PROSITE" id="PS51379"/>
    </source>
</evidence>
<dbReference type="InterPro" id="IPR050954">
    <property type="entry name" value="ET_IronSulfur_Cluster-Binding"/>
</dbReference>
<feature type="domain" description="4Fe-4S ferredoxin-type" evidence="6">
    <location>
        <begin position="84"/>
        <end position="113"/>
    </location>
</feature>
<dbReference type="InterPro" id="IPR017900">
    <property type="entry name" value="4Fe4S_Fe_S_CS"/>
</dbReference>
<proteinExistence type="predicted"/>
<dbReference type="Proteomes" id="UP000226420">
    <property type="component" value="Unassembled WGS sequence"/>
</dbReference>
<dbReference type="AlphaFoldDB" id="A0AAJ4W922"/>
<dbReference type="Gene3D" id="3.30.70.20">
    <property type="match status" value="2"/>
</dbReference>
<evidence type="ECO:0000256" key="4">
    <source>
        <dbReference type="ARBA" id="ARBA00023004"/>
    </source>
</evidence>
<comment type="caution">
    <text evidence="7">The sequence shown here is derived from an EMBL/GenBank/DDBJ whole genome shotgun (WGS) entry which is preliminary data.</text>
</comment>
<dbReference type="Pfam" id="PF13247">
    <property type="entry name" value="Fer4_11"/>
    <property type="match status" value="1"/>
</dbReference>
<keyword evidence="4" id="KW-0408">Iron</keyword>